<keyword evidence="1" id="KW-0808">Transferase</keyword>
<accession>A0ABN2NPY6</accession>
<dbReference type="InterPro" id="IPR036890">
    <property type="entry name" value="HATPase_C_sf"/>
</dbReference>
<organism evidence="3 4">
    <name type="scientific">Pseudonocardia ailaonensis</name>
    <dbReference type="NCBI Taxonomy" id="367279"/>
    <lineage>
        <taxon>Bacteria</taxon>
        <taxon>Bacillati</taxon>
        <taxon>Actinomycetota</taxon>
        <taxon>Actinomycetes</taxon>
        <taxon>Pseudonocardiales</taxon>
        <taxon>Pseudonocardiaceae</taxon>
        <taxon>Pseudonocardia</taxon>
    </lineage>
</organism>
<evidence type="ECO:0000259" key="2">
    <source>
        <dbReference type="Pfam" id="PF13581"/>
    </source>
</evidence>
<dbReference type="Proteomes" id="UP001500449">
    <property type="component" value="Unassembled WGS sequence"/>
</dbReference>
<dbReference type="PANTHER" id="PTHR35526">
    <property type="entry name" value="ANTI-SIGMA-F FACTOR RSBW-RELATED"/>
    <property type="match status" value="1"/>
</dbReference>
<proteinExistence type="predicted"/>
<evidence type="ECO:0000313" key="3">
    <source>
        <dbReference type="EMBL" id="GAA1881860.1"/>
    </source>
</evidence>
<evidence type="ECO:0000256" key="1">
    <source>
        <dbReference type="ARBA" id="ARBA00022527"/>
    </source>
</evidence>
<dbReference type="PANTHER" id="PTHR35526:SF3">
    <property type="entry name" value="ANTI-SIGMA-F FACTOR RSBW"/>
    <property type="match status" value="1"/>
</dbReference>
<dbReference type="InterPro" id="IPR003594">
    <property type="entry name" value="HATPase_dom"/>
</dbReference>
<dbReference type="Gene3D" id="3.30.565.10">
    <property type="entry name" value="Histidine kinase-like ATPase, C-terminal domain"/>
    <property type="match status" value="1"/>
</dbReference>
<keyword evidence="1" id="KW-0723">Serine/threonine-protein kinase</keyword>
<gene>
    <name evidence="3" type="ORF">GCM10009836_73880</name>
</gene>
<dbReference type="InterPro" id="IPR050267">
    <property type="entry name" value="Anti-sigma-factor_SerPK"/>
</dbReference>
<dbReference type="CDD" id="cd16936">
    <property type="entry name" value="HATPase_RsbW-like"/>
    <property type="match status" value="1"/>
</dbReference>
<evidence type="ECO:0000313" key="4">
    <source>
        <dbReference type="Proteomes" id="UP001500449"/>
    </source>
</evidence>
<dbReference type="Pfam" id="PF13581">
    <property type="entry name" value="HATPase_c_2"/>
    <property type="match status" value="1"/>
</dbReference>
<dbReference type="EMBL" id="BAAAQK010000037">
    <property type="protein sequence ID" value="GAA1881860.1"/>
    <property type="molecule type" value="Genomic_DNA"/>
</dbReference>
<keyword evidence="1" id="KW-0418">Kinase</keyword>
<reference evidence="3 4" key="1">
    <citation type="journal article" date="2019" name="Int. J. Syst. Evol. Microbiol.">
        <title>The Global Catalogue of Microorganisms (GCM) 10K type strain sequencing project: providing services to taxonomists for standard genome sequencing and annotation.</title>
        <authorList>
            <consortium name="The Broad Institute Genomics Platform"/>
            <consortium name="The Broad Institute Genome Sequencing Center for Infectious Disease"/>
            <person name="Wu L."/>
            <person name="Ma J."/>
        </authorList>
    </citation>
    <scope>NUCLEOTIDE SEQUENCE [LARGE SCALE GENOMIC DNA]</scope>
    <source>
        <strain evidence="3 4">JCM 16009</strain>
    </source>
</reference>
<sequence>MGRSGAGRRTFVLSFVDATCLPGIRRWLRANVAGEDLMINAQLVCTELVTNAVEHGGGRGTVRIDLVEDDGLHVEVDDRDPAAALTIGRSRLGGVRGRGLQIVTAMAEWGVTRRTDGKTVWASL</sequence>
<comment type="caution">
    <text evidence="3">The sequence shown here is derived from an EMBL/GenBank/DDBJ whole genome shotgun (WGS) entry which is preliminary data.</text>
</comment>
<protein>
    <recommendedName>
        <fullName evidence="2">Histidine kinase/HSP90-like ATPase domain-containing protein</fullName>
    </recommendedName>
</protein>
<name>A0ABN2NPY6_9PSEU</name>
<dbReference type="SUPFAM" id="SSF55874">
    <property type="entry name" value="ATPase domain of HSP90 chaperone/DNA topoisomerase II/histidine kinase"/>
    <property type="match status" value="1"/>
</dbReference>
<feature type="domain" description="Histidine kinase/HSP90-like ATPase" evidence="2">
    <location>
        <begin position="24"/>
        <end position="122"/>
    </location>
</feature>
<keyword evidence="4" id="KW-1185">Reference proteome</keyword>